<comment type="PTM">
    <text evidence="6">Contains an active site 4-methylidene-imidazol-5-one (MIO), which is formed autocatalytically by cyclization and dehydration of residues Ala-Ser-Gly.</text>
</comment>
<feature type="cross-link" description="5-imidazolinone (Ala-Gly)" evidence="6">
    <location>
        <begin position="143"/>
        <end position="145"/>
    </location>
</feature>
<dbReference type="Pfam" id="PF00221">
    <property type="entry name" value="Lyase_aromatic"/>
    <property type="match status" value="1"/>
</dbReference>
<dbReference type="Gene3D" id="1.10.275.10">
    <property type="entry name" value="Fumarase/aspartase (N-terminal domain)"/>
    <property type="match status" value="1"/>
</dbReference>
<dbReference type="InterPro" id="IPR005921">
    <property type="entry name" value="HutH"/>
</dbReference>
<dbReference type="EC" id="4.3.1.3" evidence="2 6"/>
<dbReference type="GO" id="GO:0005737">
    <property type="term" value="C:cytoplasm"/>
    <property type="evidence" value="ECO:0007669"/>
    <property type="project" value="UniProtKB-SubCell"/>
</dbReference>
<accession>A0A401FSA6</accession>
<dbReference type="InterPro" id="IPR024083">
    <property type="entry name" value="Fumarase/histidase_N"/>
</dbReference>
<dbReference type="PANTHER" id="PTHR10362">
    <property type="entry name" value="HISTIDINE AMMONIA-LYASE"/>
    <property type="match status" value="1"/>
</dbReference>
<sequence length="517" mass="55568">MEKIFLDKERITIDELVAIARDGVPVAFSPAGETRVRRTGELIDKWVKEKRVIYGITTGFGALCNVTISEADTRTLQENILMSHAAGVGNPLPEEVVRAMMAIRVHDLSLGYSGCRMGTVRHLLTFLNRGLTPVVPEKGSVGASGDLAPTAHVGLVLIGKGEAVYNGERMSGGAALERVGLKPLRLEAGEGLALINGTQVMTAIGVLVVRDAVRLCKLADIACAMSLEVLMGSNSEFDPRIQQVRPHPGQIAAAHNLLRLTADSEIIAAHKGCARVQDAYTLRCSPQIHGATKDAVSHARKVIDIEINSSTTNPLIFADTEEFRLGGNFHGQPVAMAADYLSMGLAELGSVSERRIERMVNPQLSDLPAFLVRDGGLNSGFMIAQYAAAALVSENKVLAHPACVDSIPTSANKEDHVSMGTIAIRQTREILDNAEHVIGIEMLCAAQACDLLTEKQPLKAGMGTRTAYQVIRQKIPRLDRDRELYKDIETMVAILRSGDITDAVEAAIGEIRCCGAS</sequence>
<feature type="modified residue" description="2,3-didehydroalanine (Ser)" evidence="6">
    <location>
        <position position="144"/>
    </location>
</feature>
<evidence type="ECO:0000256" key="3">
    <source>
        <dbReference type="ARBA" id="ARBA00022808"/>
    </source>
</evidence>
<dbReference type="InterPro" id="IPR001106">
    <property type="entry name" value="Aromatic_Lyase"/>
</dbReference>
<name>A0A401FSA6_9BACT</name>
<keyword evidence="6" id="KW-0963">Cytoplasm</keyword>
<evidence type="ECO:0000256" key="5">
    <source>
        <dbReference type="ARBA" id="ARBA00049269"/>
    </source>
</evidence>
<comment type="pathway">
    <text evidence="1 6">Amino-acid degradation; L-histidine degradation into L-glutamate; N-formimidoyl-L-glutamate from L-histidine: step 1/3.</text>
</comment>
<evidence type="ECO:0000313" key="9">
    <source>
        <dbReference type="Proteomes" id="UP000288096"/>
    </source>
</evidence>
<evidence type="ECO:0000256" key="7">
    <source>
        <dbReference type="RuleBase" id="RU003954"/>
    </source>
</evidence>
<evidence type="ECO:0000256" key="2">
    <source>
        <dbReference type="ARBA" id="ARBA00012994"/>
    </source>
</evidence>
<dbReference type="RefSeq" id="WP_124327335.1">
    <property type="nucleotide sequence ID" value="NZ_BEXT01000001.1"/>
</dbReference>
<dbReference type="GO" id="GO:0019557">
    <property type="term" value="P:L-histidine catabolic process to glutamate and formate"/>
    <property type="evidence" value="ECO:0007669"/>
    <property type="project" value="UniProtKB-UniPathway"/>
</dbReference>
<dbReference type="Gene3D" id="1.20.200.10">
    <property type="entry name" value="Fumarase/aspartase (Central domain)"/>
    <property type="match status" value="1"/>
</dbReference>
<dbReference type="InterPro" id="IPR008948">
    <property type="entry name" value="L-Aspartase-like"/>
</dbReference>
<dbReference type="FunFam" id="1.10.275.10:FF:000005">
    <property type="entry name" value="Histidine ammonia-lyase"/>
    <property type="match status" value="1"/>
</dbReference>
<dbReference type="GO" id="GO:0004397">
    <property type="term" value="F:histidine ammonia-lyase activity"/>
    <property type="evidence" value="ECO:0007669"/>
    <property type="project" value="UniProtKB-UniRule"/>
</dbReference>
<evidence type="ECO:0000256" key="6">
    <source>
        <dbReference type="HAMAP-Rule" id="MF_00229"/>
    </source>
</evidence>
<dbReference type="CDD" id="cd00332">
    <property type="entry name" value="PAL-HAL"/>
    <property type="match status" value="1"/>
</dbReference>
<evidence type="ECO:0000256" key="1">
    <source>
        <dbReference type="ARBA" id="ARBA00005113"/>
    </source>
</evidence>
<comment type="catalytic activity">
    <reaction evidence="5 6">
        <text>L-histidine = trans-urocanate + NH4(+)</text>
        <dbReference type="Rhea" id="RHEA:21232"/>
        <dbReference type="ChEBI" id="CHEBI:17771"/>
        <dbReference type="ChEBI" id="CHEBI:28938"/>
        <dbReference type="ChEBI" id="CHEBI:57595"/>
        <dbReference type="EC" id="4.3.1.3"/>
    </reaction>
</comment>
<protein>
    <recommendedName>
        <fullName evidence="2 6">Histidine ammonia-lyase</fullName>
        <shortName evidence="6">Histidase</shortName>
        <ecNumber evidence="2 6">4.3.1.3</ecNumber>
    </recommendedName>
</protein>
<keyword evidence="3 6" id="KW-0369">Histidine metabolism</keyword>
<dbReference type="Proteomes" id="UP000288096">
    <property type="component" value="Unassembled WGS sequence"/>
</dbReference>
<dbReference type="OrthoDB" id="9806955at2"/>
<dbReference type="AlphaFoldDB" id="A0A401FSA6"/>
<reference evidence="9" key="1">
    <citation type="submission" date="2017-11" db="EMBL/GenBank/DDBJ databases">
        <authorList>
            <person name="Watanabe M."/>
            <person name="Kojima H."/>
        </authorList>
    </citation>
    <scope>NUCLEOTIDE SEQUENCE [LARGE SCALE GENOMIC DNA]</scope>
    <source>
        <strain evidence="9">Tokyo 01</strain>
    </source>
</reference>
<dbReference type="NCBIfam" id="TIGR01225">
    <property type="entry name" value="hutH"/>
    <property type="match status" value="1"/>
</dbReference>
<dbReference type="SUPFAM" id="SSF48557">
    <property type="entry name" value="L-aspartase-like"/>
    <property type="match status" value="1"/>
</dbReference>
<dbReference type="UniPathway" id="UPA00379">
    <property type="reaction ID" value="UER00549"/>
</dbReference>
<keyword evidence="9" id="KW-1185">Reference proteome</keyword>
<dbReference type="GO" id="GO:0019556">
    <property type="term" value="P:L-histidine catabolic process to glutamate and formamide"/>
    <property type="evidence" value="ECO:0007669"/>
    <property type="project" value="UniProtKB-UniPathway"/>
</dbReference>
<dbReference type="NCBIfam" id="NF006871">
    <property type="entry name" value="PRK09367.1"/>
    <property type="match status" value="1"/>
</dbReference>
<dbReference type="FunFam" id="1.20.200.10:FF:000003">
    <property type="entry name" value="Histidine ammonia-lyase"/>
    <property type="match status" value="1"/>
</dbReference>
<evidence type="ECO:0000256" key="4">
    <source>
        <dbReference type="ARBA" id="ARBA00023239"/>
    </source>
</evidence>
<comment type="subcellular location">
    <subcellularLocation>
        <location evidence="6">Cytoplasm</location>
    </subcellularLocation>
</comment>
<organism evidence="8 9">
    <name type="scientific">Desulfonema ishimotonii</name>
    <dbReference type="NCBI Taxonomy" id="45657"/>
    <lineage>
        <taxon>Bacteria</taxon>
        <taxon>Pseudomonadati</taxon>
        <taxon>Thermodesulfobacteriota</taxon>
        <taxon>Desulfobacteria</taxon>
        <taxon>Desulfobacterales</taxon>
        <taxon>Desulfococcaceae</taxon>
        <taxon>Desulfonema</taxon>
    </lineage>
</organism>
<evidence type="ECO:0000313" key="8">
    <source>
        <dbReference type="EMBL" id="GBC59861.1"/>
    </source>
</evidence>
<comment type="caution">
    <text evidence="8">The sequence shown here is derived from an EMBL/GenBank/DDBJ whole genome shotgun (WGS) entry which is preliminary data.</text>
</comment>
<dbReference type="HAMAP" id="MF_00229">
    <property type="entry name" value="His_ammonia_lyase"/>
    <property type="match status" value="1"/>
</dbReference>
<reference evidence="9" key="2">
    <citation type="submission" date="2019-01" db="EMBL/GenBank/DDBJ databases">
        <title>Genome sequence of Desulfonema ishimotonii strain Tokyo 01.</title>
        <authorList>
            <person name="Fukui M."/>
        </authorList>
    </citation>
    <scope>NUCLEOTIDE SEQUENCE [LARGE SCALE GENOMIC DNA]</scope>
    <source>
        <strain evidence="9">Tokyo 01</strain>
    </source>
</reference>
<gene>
    <name evidence="6" type="primary">hutH</name>
    <name evidence="8" type="ORF">DENIS_0802</name>
</gene>
<keyword evidence="4 6" id="KW-0456">Lyase</keyword>
<dbReference type="EMBL" id="BEXT01000001">
    <property type="protein sequence ID" value="GBC59861.1"/>
    <property type="molecule type" value="Genomic_DNA"/>
</dbReference>
<proteinExistence type="inferred from homology"/>
<comment type="similarity">
    <text evidence="6 7">Belongs to the PAL/histidase family.</text>
</comment>